<dbReference type="EMBL" id="BMIG01000002">
    <property type="protein sequence ID" value="GGA90098.1"/>
    <property type="molecule type" value="Genomic_DNA"/>
</dbReference>
<reference evidence="2" key="1">
    <citation type="journal article" date="2014" name="Int. J. Syst. Evol. Microbiol.">
        <title>Complete genome sequence of Corynebacterium casei LMG S-19264T (=DSM 44701T), isolated from a smear-ripened cheese.</title>
        <authorList>
            <consortium name="US DOE Joint Genome Institute (JGI-PGF)"/>
            <person name="Walter F."/>
            <person name="Albersmeier A."/>
            <person name="Kalinowski J."/>
            <person name="Ruckert C."/>
        </authorList>
    </citation>
    <scope>NUCLEOTIDE SEQUENCE</scope>
    <source>
        <strain evidence="2">CGMCC 1.15322</strain>
    </source>
</reference>
<organism evidence="2 3">
    <name type="scientific">Polaromonas eurypsychrophila</name>
    <dbReference type="NCBI Taxonomy" id="1614635"/>
    <lineage>
        <taxon>Bacteria</taxon>
        <taxon>Pseudomonadati</taxon>
        <taxon>Pseudomonadota</taxon>
        <taxon>Betaproteobacteria</taxon>
        <taxon>Burkholderiales</taxon>
        <taxon>Comamonadaceae</taxon>
        <taxon>Polaromonas</taxon>
    </lineage>
</organism>
<evidence type="ECO:0000313" key="3">
    <source>
        <dbReference type="Proteomes" id="UP000620596"/>
    </source>
</evidence>
<dbReference type="InterPro" id="IPR027417">
    <property type="entry name" value="P-loop_NTPase"/>
</dbReference>
<protein>
    <submittedName>
        <fullName evidence="2">Uncharacterized protein</fullName>
    </submittedName>
</protein>
<keyword evidence="1" id="KW-0175">Coiled coil</keyword>
<keyword evidence="3" id="KW-1185">Reference proteome</keyword>
<dbReference type="SUPFAM" id="SSF52540">
    <property type="entry name" value="P-loop containing nucleoside triphosphate hydrolases"/>
    <property type="match status" value="1"/>
</dbReference>
<dbReference type="PANTHER" id="PTHR32114:SF2">
    <property type="entry name" value="ABC TRANSPORTER ABCH.3"/>
    <property type="match status" value="1"/>
</dbReference>
<sequence>MITADILGNQVGARLANVKHVSKGVVRGERTDSTGRPYAIYYFSLSTDLKDWFEHLEQRQDELMGSSYFETSGDLRWNHYLYLLVDNAEVAGDSFSAYKRQIESDRSYARKLVLNQEELSTALSELEFSQARPNDALKPDVSERWTNRLLKANLGIVLDQLPLAETVRAISNGLPGKRLLNADRDRQQKSLQPLATKFIDAIDLVRFRHWPQMQSFDSLGTVNLLVGSNGAGKTSMLEAIEFFYCQDNARTTAPGSAHVRIRLQDSAKWLDTRVPTNSAEAKQRNLDWYGQRDLKGSTLKNSFARFNFLATDEAAMLGQKDAKISFEEMLSRLVAGPQTAELWDHISRIQQPVAAELARIQTGLHEATKRKENIATLIKTAEAAPRASDSDFSALTEDLARLRWIEEPARTTIASTFVPALTRASSIIRELLTEELGLQLVSPATVSNAFQTVDSALATADEMFREIAEVDLKARTGRALEAKLKREIETFKSIQQAQQLGAFNLTQDLDRLNQQQNSLKAIVGVEAIPIEPPTWFDTAAGSLDEEFTSVISQSNTLKSQISRLNEELLAARATQEATTSLVAELRTLANHFLESSPSHKDCPVCATSFDPGQLLQRLKAVSFEASAEKTTPILNALETAKQAYGLAESRRLTLCYLLAYAKRTELSVGSTTTHEVHSNYLMQRQRFEETQRILSEVAQRLSDLTSAGIALGGIAQLLQLAQDTGIDAFASNSADQELLNKGEELRTVINLLHEYAADEARLVSSIRLTLFADGETTLGLDHILKESRDRRKLLQKANGLIEELRAFVMLEESSDATSIAARIESAKIAAERFAAALVTENSSRAAETTARAQLREIEGEIAEYEETAKRLKLASTELAALKSDDSLTDATNIELVGVQATTDAVFRRIHSPHEYGVQRDAHAPLFRLDDPNKSVTLRDISTGQRAAFVLSVFMAMNSKLQTAPPVLLFDDPIAHVDDFNSLSFLDHLRDVALMGNRQIFYATADARLAGLFEHKFSFMGNKFRRFDLVR</sequence>
<dbReference type="RefSeq" id="WP_188706939.1">
    <property type="nucleotide sequence ID" value="NZ_BMIG01000002.1"/>
</dbReference>
<accession>A0A916S8S7</accession>
<comment type="caution">
    <text evidence="2">The sequence shown here is derived from an EMBL/GenBank/DDBJ whole genome shotgun (WGS) entry which is preliminary data.</text>
</comment>
<dbReference type="PANTHER" id="PTHR32114">
    <property type="entry name" value="ABC TRANSPORTER ABCH.3"/>
    <property type="match status" value="1"/>
</dbReference>
<name>A0A916S8S7_9BURK</name>
<feature type="coiled-coil region" evidence="1">
    <location>
        <begin position="847"/>
        <end position="884"/>
    </location>
</feature>
<proteinExistence type="predicted"/>
<dbReference type="Proteomes" id="UP000620596">
    <property type="component" value="Unassembled WGS sequence"/>
</dbReference>
<reference evidence="2" key="2">
    <citation type="submission" date="2020-09" db="EMBL/GenBank/DDBJ databases">
        <authorList>
            <person name="Sun Q."/>
            <person name="Zhou Y."/>
        </authorList>
    </citation>
    <scope>NUCLEOTIDE SEQUENCE</scope>
    <source>
        <strain evidence="2">CGMCC 1.15322</strain>
    </source>
</reference>
<gene>
    <name evidence="2" type="ORF">GCM10011496_08690</name>
</gene>
<evidence type="ECO:0000313" key="2">
    <source>
        <dbReference type="EMBL" id="GGA90098.1"/>
    </source>
</evidence>
<dbReference type="Gene3D" id="3.40.50.300">
    <property type="entry name" value="P-loop containing nucleotide triphosphate hydrolases"/>
    <property type="match status" value="2"/>
</dbReference>
<dbReference type="AlphaFoldDB" id="A0A916S8S7"/>
<evidence type="ECO:0000256" key="1">
    <source>
        <dbReference type="SAM" id="Coils"/>
    </source>
</evidence>